<keyword evidence="5" id="KW-1185">Reference proteome</keyword>
<reference evidence="4 5" key="1">
    <citation type="submission" date="2024-07" db="EMBL/GenBank/DDBJ databases">
        <title>Draft sequence of the Neodothiora populina.</title>
        <authorList>
            <person name="Drown D.D."/>
            <person name="Schuette U.S."/>
            <person name="Buechlein A.B."/>
            <person name="Rusch D.R."/>
            <person name="Winton L.W."/>
            <person name="Adams G.A."/>
        </authorList>
    </citation>
    <scope>NUCLEOTIDE SEQUENCE [LARGE SCALE GENOMIC DNA]</scope>
    <source>
        <strain evidence="4 5">CPC 39397</strain>
    </source>
</reference>
<feature type="compositionally biased region" description="Polar residues" evidence="2">
    <location>
        <begin position="852"/>
        <end position="861"/>
    </location>
</feature>
<dbReference type="Pfam" id="PF25351">
    <property type="entry name" value="PH_BUD3_C"/>
    <property type="match status" value="1"/>
</dbReference>
<feature type="compositionally biased region" description="Polar residues" evidence="2">
    <location>
        <begin position="1242"/>
        <end position="1260"/>
    </location>
</feature>
<protein>
    <recommendedName>
        <fullName evidence="3">DH domain-containing protein</fullName>
    </recommendedName>
</protein>
<sequence>MVVVTTPLPALSGELALFHTTDPLLSNSPVLVFYGPAASISSTTSRIQVHVFTPAGLESYTRLAISPNSPYYAAVTALPREEQGDEVCRGLAFGLAKYFAEIPRPARDAWIAQALPARKAASAFALFTDAHIAILATRMNRVENAEEVIDDIQRALGEQSASWMDLDVILPPNSIQPVQSEQEHVDGDGPDEDELCAKRYGQYASFIKMLGEPAFLPTSRLKRAPSKPTAVGRSQAFLRDQREIVRKEMCELVDTEVNYVAKLDNLVNGIASDIRGTASNHAIPVAGPIERMVDELFPDTLDKMLTINNAFLETIQAVLASTQDAADADIQSEVEETSHTTISDEIGLAEFARCLIEWFPKFAESYPAYMRSNARFPRLMRKINRQAEPALLAKFQDIGEKRLNSMLIEPVQRLPRYTLYIDSIAKQLPVAHPALKLLLRARDIISEICSQDAPGMRETDILVRLQRLVGSWPEEIENLGRLITITDAAELLPPYDPVQSRGSSGVLMLFTDCALYLEKRGEHAMTARALLAELGKPLLDDRRDSSQMNFTPSLHFVEASPLKDAALTEYLNHRAINIVPITGFAIESGMIPEHRVYLLEGNYAGKASRFQEEWTKAQVEGRFSEEERDSGKWEVRSAQGGAGELNLFNAIFEQQADRSPSSTRVKLLVDPEKHDGRAKIGDDGLEAIISMIGLGDGFWQIETESALATVVRDKVTEGEFLPVLLRRLGGLLQARFSARNPAIVKALVLRHQQIIDDLNLQFMVVDGAHSVPIASHDHAQRPKSPVKLLSSFLESRHQPSSRGRIDRPFSMVDPPALRPPLQTSKTTIGPETYRPSSAPSPRDEYDERPSTAPESSQTRPGTPSKRLEETLSAYFLALQARKGNIVGRVVSARGRANELSVNELYNSLLEDPNMMVVAAQSSIDVLFAAFEKFLKTAWKEQCGSIISVTHLKEIQSKAESLFPVDFERYFKEAFGNMTPQNQRALRGFVRLLAELLDGTGNDGDRGMLTAAFVEMLVPEGEPYAFVGLLDRFVDDMESLFGEVIVAREVQPYHPPQTKSNSANSRHNRSRSVNTGSLTSNTSSLRKKFGFSTLGRENSKSEAESKVGSVFRALSKSTRGPDQHPSLSRGSLYRAQSSDNDVPRMLPPRPASHDSLHASSVSLEPRPRSQDNSSIMTQSSSPGGLGSIQETITPKPTPLFPRKKRRSSLSDLKTLETKIADSPFMSPDTMLRFKPDEQEQTSRMDSPSPSLRKTTTSNTLTRIGGPASPQRSRLPSSFRRDTTRENTPTTRPERAQSTTTRVERAQSALGYRTDRANSVLIGPRSTSKQPDEVTITSFNTGSLRRNEFPSGIPALRSTPAPAPNPLRMSHMERSGLSERPNTGNAMKITRPTTPGTKPLKSNALGGLTSPTLKPSTLGKLGSPPSLSGVMSPPSGTRRLKMQSPQKLRERLQDEQRAMASAHSALQDELSKIGEEMSGMGPGRMGSVRGSNMSPALGARRGSKDVNAGSLIPSTGDNPLLDLTSRLKALEQKLPGALNSLNDRIASLSTDITSSLTVSESKARRLDELYREANAENEALYGKVNEELARVLRAVRGGDGLAELRRKLKESQEEEGRLRRENARLKREVLGLRSQLRE</sequence>
<feature type="compositionally biased region" description="Basic and acidic residues" evidence="2">
    <location>
        <begin position="1230"/>
        <end position="1241"/>
    </location>
</feature>
<name>A0ABR3PBT3_9PEZI</name>
<comment type="caution">
    <text evidence="4">The sequence shown here is derived from an EMBL/GenBank/DDBJ whole genome shotgun (WGS) entry which is preliminary data.</text>
</comment>
<feature type="coiled-coil region" evidence="1">
    <location>
        <begin position="1561"/>
        <end position="1626"/>
    </location>
</feature>
<dbReference type="PROSITE" id="PS50010">
    <property type="entry name" value="DH_2"/>
    <property type="match status" value="1"/>
</dbReference>
<dbReference type="EMBL" id="JBFMKM010000010">
    <property type="protein sequence ID" value="KAL1303618.1"/>
    <property type="molecule type" value="Genomic_DNA"/>
</dbReference>
<accession>A0ABR3PBT3</accession>
<feature type="compositionally biased region" description="Polar residues" evidence="2">
    <location>
        <begin position="1169"/>
        <end position="1193"/>
    </location>
</feature>
<feature type="domain" description="DH" evidence="3">
    <location>
        <begin position="244"/>
        <end position="448"/>
    </location>
</feature>
<feature type="coiled-coil region" evidence="1">
    <location>
        <begin position="135"/>
        <end position="162"/>
    </location>
</feature>
<evidence type="ECO:0000256" key="1">
    <source>
        <dbReference type="SAM" id="Coils"/>
    </source>
</evidence>
<dbReference type="InterPro" id="IPR000219">
    <property type="entry name" value="DH_dom"/>
</dbReference>
<feature type="region of interest" description="Disordered" evidence="2">
    <location>
        <begin position="1051"/>
        <end position="1083"/>
    </location>
</feature>
<feature type="region of interest" description="Disordered" evidence="2">
    <location>
        <begin position="1112"/>
        <end position="1304"/>
    </location>
</feature>
<gene>
    <name evidence="4" type="ORF">AAFC00_006979</name>
</gene>
<feature type="compositionally biased region" description="Polar residues" evidence="2">
    <location>
        <begin position="1378"/>
        <end position="1394"/>
    </location>
</feature>
<organism evidence="4 5">
    <name type="scientific">Neodothiora populina</name>
    <dbReference type="NCBI Taxonomy" id="2781224"/>
    <lineage>
        <taxon>Eukaryota</taxon>
        <taxon>Fungi</taxon>
        <taxon>Dikarya</taxon>
        <taxon>Ascomycota</taxon>
        <taxon>Pezizomycotina</taxon>
        <taxon>Dothideomycetes</taxon>
        <taxon>Dothideomycetidae</taxon>
        <taxon>Dothideales</taxon>
        <taxon>Dothioraceae</taxon>
        <taxon>Neodothiora</taxon>
    </lineage>
</organism>
<feature type="compositionally biased region" description="Low complexity" evidence="2">
    <location>
        <begin position="1059"/>
        <end position="1083"/>
    </location>
</feature>
<dbReference type="InterPro" id="IPR051492">
    <property type="entry name" value="Dynamin-Rho_GEF"/>
</dbReference>
<dbReference type="PANTHER" id="PTHR22834">
    <property type="entry name" value="NUCLEAR FUSION PROTEIN FUS2"/>
    <property type="match status" value="1"/>
</dbReference>
<dbReference type="Gene3D" id="1.20.900.10">
    <property type="entry name" value="Dbl homology (DH) domain"/>
    <property type="match status" value="1"/>
</dbReference>
<feature type="region of interest" description="Disordered" evidence="2">
    <location>
        <begin position="1341"/>
        <end position="1458"/>
    </location>
</feature>
<feature type="compositionally biased region" description="Polar residues" evidence="2">
    <location>
        <begin position="821"/>
        <end position="839"/>
    </location>
</feature>
<dbReference type="Pfam" id="PF00621">
    <property type="entry name" value="RhoGEF"/>
    <property type="match status" value="1"/>
</dbReference>
<dbReference type="InterPro" id="IPR057454">
    <property type="entry name" value="Bud3_C"/>
</dbReference>
<dbReference type="RefSeq" id="XP_069199893.1">
    <property type="nucleotide sequence ID" value="XM_069347018.1"/>
</dbReference>
<feature type="compositionally biased region" description="Basic and acidic residues" evidence="2">
    <location>
        <begin position="1445"/>
        <end position="1455"/>
    </location>
</feature>
<evidence type="ECO:0000313" key="5">
    <source>
        <dbReference type="Proteomes" id="UP001562354"/>
    </source>
</evidence>
<dbReference type="PANTHER" id="PTHR22834:SF21">
    <property type="entry name" value="GUANYL NUCLEOTIDE EXCHANGE FACTOR, PUTATIVE (AFU_ORTHOLOGUE AFUA_5G11890)-RELATED"/>
    <property type="match status" value="1"/>
</dbReference>
<dbReference type="Proteomes" id="UP001562354">
    <property type="component" value="Unassembled WGS sequence"/>
</dbReference>
<proteinExistence type="predicted"/>
<evidence type="ECO:0000313" key="4">
    <source>
        <dbReference type="EMBL" id="KAL1303618.1"/>
    </source>
</evidence>
<evidence type="ECO:0000259" key="3">
    <source>
        <dbReference type="PROSITE" id="PS50010"/>
    </source>
</evidence>
<evidence type="ECO:0000256" key="2">
    <source>
        <dbReference type="SAM" id="MobiDB-lite"/>
    </source>
</evidence>
<dbReference type="InterPro" id="IPR035899">
    <property type="entry name" value="DBL_dom_sf"/>
</dbReference>
<feature type="region of interest" description="Disordered" evidence="2">
    <location>
        <begin position="797"/>
        <end position="865"/>
    </location>
</feature>
<dbReference type="GeneID" id="95980678"/>
<dbReference type="SMART" id="SM00325">
    <property type="entry name" value="RhoGEF"/>
    <property type="match status" value="1"/>
</dbReference>
<feature type="compositionally biased region" description="Polar residues" evidence="2">
    <location>
        <begin position="1114"/>
        <end position="1139"/>
    </location>
</feature>
<keyword evidence="1" id="KW-0175">Coiled coil</keyword>
<dbReference type="SUPFAM" id="SSF48065">
    <property type="entry name" value="DBL homology domain (DH-domain)"/>
    <property type="match status" value="1"/>
</dbReference>